<protein>
    <submittedName>
        <fullName evidence="1">Uncharacterized protein</fullName>
    </submittedName>
</protein>
<reference evidence="1 2" key="1">
    <citation type="submission" date="2019-05" db="EMBL/GenBank/DDBJ databases">
        <title>Another draft genome of Portunus trituberculatus and its Hox gene families provides insights of decapod evolution.</title>
        <authorList>
            <person name="Jeong J.-H."/>
            <person name="Song I."/>
            <person name="Kim S."/>
            <person name="Choi T."/>
            <person name="Kim D."/>
            <person name="Ryu S."/>
            <person name="Kim W."/>
        </authorList>
    </citation>
    <scope>NUCLEOTIDE SEQUENCE [LARGE SCALE GENOMIC DNA]</scope>
    <source>
        <tissue evidence="1">Muscle</tissue>
    </source>
</reference>
<proteinExistence type="predicted"/>
<evidence type="ECO:0000313" key="2">
    <source>
        <dbReference type="Proteomes" id="UP000324222"/>
    </source>
</evidence>
<keyword evidence="2" id="KW-1185">Reference proteome</keyword>
<dbReference type="AlphaFoldDB" id="A0A5B7F2Q7"/>
<name>A0A5B7F2Q7_PORTR</name>
<evidence type="ECO:0000313" key="1">
    <source>
        <dbReference type="EMBL" id="MPC41660.1"/>
    </source>
</evidence>
<gene>
    <name evidence="1" type="ORF">E2C01_035260</name>
</gene>
<comment type="caution">
    <text evidence="1">The sequence shown here is derived from an EMBL/GenBank/DDBJ whole genome shotgun (WGS) entry which is preliminary data.</text>
</comment>
<dbReference type="EMBL" id="VSRR010005143">
    <property type="protein sequence ID" value="MPC41660.1"/>
    <property type="molecule type" value="Genomic_DNA"/>
</dbReference>
<dbReference type="Proteomes" id="UP000324222">
    <property type="component" value="Unassembled WGS sequence"/>
</dbReference>
<accession>A0A5B7F2Q7</accession>
<organism evidence="1 2">
    <name type="scientific">Portunus trituberculatus</name>
    <name type="common">Swimming crab</name>
    <name type="synonym">Neptunus trituberculatus</name>
    <dbReference type="NCBI Taxonomy" id="210409"/>
    <lineage>
        <taxon>Eukaryota</taxon>
        <taxon>Metazoa</taxon>
        <taxon>Ecdysozoa</taxon>
        <taxon>Arthropoda</taxon>
        <taxon>Crustacea</taxon>
        <taxon>Multicrustacea</taxon>
        <taxon>Malacostraca</taxon>
        <taxon>Eumalacostraca</taxon>
        <taxon>Eucarida</taxon>
        <taxon>Decapoda</taxon>
        <taxon>Pleocyemata</taxon>
        <taxon>Brachyura</taxon>
        <taxon>Eubrachyura</taxon>
        <taxon>Portunoidea</taxon>
        <taxon>Portunidae</taxon>
        <taxon>Portuninae</taxon>
        <taxon>Portunus</taxon>
    </lineage>
</organism>
<sequence>MGVSEVQGAWCDVGMTEYGYCGMRGSFLYGIDKDRYHELTCDKFRSTRCQHPLAVTKGAIQVYVFPAYLRSLSRV</sequence>